<accession>A0AB73R072</accession>
<dbReference type="InterPro" id="IPR004027">
    <property type="entry name" value="SEC_C_motif"/>
</dbReference>
<evidence type="ECO:0000313" key="1">
    <source>
        <dbReference type="EMBL" id="PEI88759.1"/>
    </source>
</evidence>
<gene>
    <name evidence="1" type="ORF">CN678_04125</name>
</gene>
<dbReference type="SUPFAM" id="SSF103642">
    <property type="entry name" value="Sec-C motif"/>
    <property type="match status" value="1"/>
</dbReference>
<dbReference type="EMBL" id="NUEH01000004">
    <property type="protein sequence ID" value="PEI88759.1"/>
    <property type="molecule type" value="Genomic_DNA"/>
</dbReference>
<proteinExistence type="predicted"/>
<sequence>MTELKIGRNDPCPCKSGKKYKKCHGSMEEKIYNTDPNIPVQSIIERRLNAGHIKQCIHPDQSTCSGNIIKAHSIQNNRILNKVGRNGEVYMIKAAMTTHSFRMRFKLIGRKIATTFTGFCGFHDKILFQSIEDTDYVGSEQQNFLFAYRVFSFEYHKKMEAQNTAKKRLDDKPSLVKEERYMDHLKGYGLAMRDNIRHKKILDQALLNQDYSVVETVSLNLEGAARVAVCSGFFLEYDLKGKRVNHLADSENGMKLLMVNVFPQNDQTIVLFSWLKEDSNTYSEFREQLLRLNSEEKIQLLNNLIPAYCENVAYSPDYIDYWNESEKKSYLQVFQQSFHSPVEKSKRNLLGPTPYNLFRPITND</sequence>
<name>A0AB73R072_9BACI</name>
<reference evidence="1" key="1">
    <citation type="submission" date="2017-09" db="EMBL/GenBank/DDBJ databases">
        <title>Large-scale bioinformatics analysis of Bacillus genomes uncovers conserved roles of natural products in bacterial physiology.</title>
        <authorList>
            <consortium name="Agbiome Team Llc"/>
            <person name="Bleich R.M."/>
            <person name="Kirk G.J."/>
            <person name="Santa Maria K.C."/>
            <person name="Allen S.E."/>
            <person name="Farag S."/>
            <person name="Shank E.A."/>
            <person name="Bowers A."/>
        </authorList>
    </citation>
    <scope>NUCLEOTIDE SEQUENCE</scope>
    <source>
        <strain evidence="1">AFS005430</strain>
    </source>
</reference>
<protein>
    <recommendedName>
        <fullName evidence="2">SEC-C domain-containing protein</fullName>
    </recommendedName>
</protein>
<dbReference type="AlphaFoldDB" id="A0AB73R072"/>
<evidence type="ECO:0008006" key="2">
    <source>
        <dbReference type="Google" id="ProtNLM"/>
    </source>
</evidence>
<comment type="caution">
    <text evidence="1">The sequence shown here is derived from an EMBL/GenBank/DDBJ whole genome shotgun (WGS) entry which is preliminary data.</text>
</comment>
<dbReference type="RefSeq" id="WP_098164224.1">
    <property type="nucleotide sequence ID" value="NZ_NUEH01000004.1"/>
</dbReference>
<organism evidence="1">
    <name type="scientific">Bacillus toyonensis</name>
    <dbReference type="NCBI Taxonomy" id="155322"/>
    <lineage>
        <taxon>Bacteria</taxon>
        <taxon>Bacillati</taxon>
        <taxon>Bacillota</taxon>
        <taxon>Bacilli</taxon>
        <taxon>Bacillales</taxon>
        <taxon>Bacillaceae</taxon>
        <taxon>Bacillus</taxon>
        <taxon>Bacillus cereus group</taxon>
    </lineage>
</organism>
<dbReference type="Proteomes" id="UP000220969">
    <property type="component" value="Unassembled WGS sequence"/>
</dbReference>
<dbReference type="Gene3D" id="3.10.450.50">
    <property type="match status" value="1"/>
</dbReference>
<dbReference type="Pfam" id="PF02810">
    <property type="entry name" value="SEC-C"/>
    <property type="match status" value="1"/>
</dbReference>